<dbReference type="Pfam" id="PF13538">
    <property type="entry name" value="UvrD_C_2"/>
    <property type="match status" value="1"/>
</dbReference>
<keyword evidence="1" id="KW-0547">Nucleotide-binding</keyword>
<dbReference type="GO" id="GO:0006310">
    <property type="term" value="P:DNA recombination"/>
    <property type="evidence" value="ECO:0007669"/>
    <property type="project" value="InterPro"/>
</dbReference>
<dbReference type="Pfam" id="PF23139">
    <property type="entry name" value="OB_YrrC"/>
    <property type="match status" value="1"/>
</dbReference>
<dbReference type="Pfam" id="PF14490">
    <property type="entry name" value="HHH_RecD2"/>
    <property type="match status" value="1"/>
</dbReference>
<dbReference type="InterPro" id="IPR027417">
    <property type="entry name" value="P-loop_NTPase"/>
</dbReference>
<dbReference type="GO" id="GO:0017116">
    <property type="term" value="F:single-stranded DNA helicase activity"/>
    <property type="evidence" value="ECO:0007669"/>
    <property type="project" value="TreeGrafter"/>
</dbReference>
<dbReference type="AlphaFoldDB" id="A0A1M6WGK2"/>
<dbReference type="Proteomes" id="UP000184275">
    <property type="component" value="Unassembled WGS sequence"/>
</dbReference>
<dbReference type="InterPro" id="IPR041451">
    <property type="entry name" value="RecD2_SH13"/>
</dbReference>
<dbReference type="InterPro" id="IPR006345">
    <property type="entry name" value="RecD2"/>
</dbReference>
<accession>A0A1M6WGK2</accession>
<feature type="domain" description="AAA+ ATPase" evidence="3">
    <location>
        <begin position="340"/>
        <end position="479"/>
    </location>
</feature>
<dbReference type="Gene3D" id="1.10.10.2220">
    <property type="match status" value="1"/>
</dbReference>
<sequence>MQIEGTLKTITFRNSENGFSVLKFLVESEARPVTVTGSFPDLSIGESLRMEGDWKMHPKYGRQFICTKSEACVPESGAGLVAYLSGGLFKGIGEATAKRLVDTFGNDLVHILDGDGDALAKKKIKGFSGKKVTKFLEDWRQMRESRETMLFLYGHGITGSVALRLWRQYGQSTVQIISQNPYLLCEEVWGIGFTKADAIAKKVGIPDWDERRLEAGICFAIFKASSEEGHTYLPREVLLKNAARELRLQMDSQEAFDNLAYALEQLFKERKLNEDNDQIAIPNLARAEFFVAEFIRKRMTSHESDSDNFQKLEELLTDLEKEQGFAYDPIQKAGIIQAYQSRIFIITGGPGTGKTTLLKGILALADANEVDVTLAAPTGRAAKRMQEVTGHEAKTLHRLLEINPETRRFLRNENFPLATGIVIVDEFSMVDTWLCAGLMKAIPEQTRLILIGDKDQLPSIGPGNVLRDLLQISQIPNIRLHHIFRQTGGNDIAEKAAIINQGKKPSPTEGNNFHYRTFTEPEEALLALKELVTEKIPSIFKNACKDLQILVPVHKGPLGTISLNSCLQNLLNDSSDGFTSHGVLWKRNDRVMQMKNNYEKNVFNGDIGKIIAQEKSKDKITVDFDGHLVCYESDELEELSLAYACTIHKSQGSEYPAIVLVLNADTPWMLQRNLLYTGITRAKGHVWILSGNGAFEEAIRNNRMQLRYTRLCELVSSDLEDEKDPDAKTPGPYDKFLSFLNE</sequence>
<evidence type="ECO:0000256" key="1">
    <source>
        <dbReference type="ARBA" id="ARBA00022741"/>
    </source>
</evidence>
<dbReference type="Pfam" id="PF13245">
    <property type="entry name" value="AAA_19"/>
    <property type="match status" value="1"/>
</dbReference>
<dbReference type="InterPro" id="IPR027785">
    <property type="entry name" value="UvrD-like_helicase_C"/>
</dbReference>
<dbReference type="InterPro" id="IPR029493">
    <property type="entry name" value="RecD2-like_HHH"/>
</dbReference>
<dbReference type="InterPro" id="IPR003593">
    <property type="entry name" value="AAA+_ATPase"/>
</dbReference>
<dbReference type="SUPFAM" id="SSF52540">
    <property type="entry name" value="P-loop containing nucleoside triphosphate hydrolases"/>
    <property type="match status" value="2"/>
</dbReference>
<dbReference type="GO" id="GO:0005524">
    <property type="term" value="F:ATP binding"/>
    <property type="evidence" value="ECO:0007669"/>
    <property type="project" value="UniProtKB-KW"/>
</dbReference>
<dbReference type="EMBL" id="FRAW01000024">
    <property type="protein sequence ID" value="SHK92912.1"/>
    <property type="molecule type" value="Genomic_DNA"/>
</dbReference>
<dbReference type="CDD" id="cd18809">
    <property type="entry name" value="SF1_C_RecD"/>
    <property type="match status" value="1"/>
</dbReference>
<dbReference type="Gene3D" id="3.40.50.300">
    <property type="entry name" value="P-loop containing nucleotide triphosphate hydrolases"/>
    <property type="match status" value="2"/>
</dbReference>
<dbReference type="PANTHER" id="PTHR43788:SF6">
    <property type="entry name" value="DNA HELICASE B"/>
    <property type="match status" value="1"/>
</dbReference>
<name>A0A1M6WGK2_9BACT</name>
<dbReference type="HAMAP" id="MF_01488">
    <property type="entry name" value="RecD2"/>
    <property type="match status" value="1"/>
</dbReference>
<dbReference type="GO" id="GO:0009338">
    <property type="term" value="C:exodeoxyribonuclease V complex"/>
    <property type="evidence" value="ECO:0007669"/>
    <property type="project" value="TreeGrafter"/>
</dbReference>
<dbReference type="NCBIfam" id="TIGR01448">
    <property type="entry name" value="recD_rel"/>
    <property type="match status" value="1"/>
</dbReference>
<organism evidence="4 5">
    <name type="scientific">Fibrobacter intestinalis</name>
    <dbReference type="NCBI Taxonomy" id="28122"/>
    <lineage>
        <taxon>Bacteria</taxon>
        <taxon>Pseudomonadati</taxon>
        <taxon>Fibrobacterota</taxon>
        <taxon>Fibrobacteria</taxon>
        <taxon>Fibrobacterales</taxon>
        <taxon>Fibrobacteraceae</taxon>
        <taxon>Fibrobacter</taxon>
    </lineage>
</organism>
<dbReference type="RefSeq" id="WP_073305219.1">
    <property type="nucleotide sequence ID" value="NZ_FRAW01000024.1"/>
</dbReference>
<evidence type="ECO:0000256" key="2">
    <source>
        <dbReference type="ARBA" id="ARBA00022840"/>
    </source>
</evidence>
<dbReference type="GO" id="GO:0003677">
    <property type="term" value="F:DNA binding"/>
    <property type="evidence" value="ECO:0007669"/>
    <property type="project" value="InterPro"/>
</dbReference>
<dbReference type="PANTHER" id="PTHR43788">
    <property type="entry name" value="DNA2/NAM7 HELICASE FAMILY MEMBER"/>
    <property type="match status" value="1"/>
</dbReference>
<dbReference type="CDD" id="cd17933">
    <property type="entry name" value="DEXSc_RecD-like"/>
    <property type="match status" value="1"/>
</dbReference>
<dbReference type="Pfam" id="PF18335">
    <property type="entry name" value="SH3_13"/>
    <property type="match status" value="1"/>
</dbReference>
<dbReference type="InterPro" id="IPR055446">
    <property type="entry name" value="RecD2_N_OB"/>
</dbReference>
<proteinExistence type="inferred from homology"/>
<reference evidence="5" key="1">
    <citation type="submission" date="2016-11" db="EMBL/GenBank/DDBJ databases">
        <authorList>
            <person name="Varghese N."/>
            <person name="Submissions S."/>
        </authorList>
    </citation>
    <scope>NUCLEOTIDE SEQUENCE [LARGE SCALE GENOMIC DNA]</scope>
    <source>
        <strain evidence="5">UWOS</strain>
    </source>
</reference>
<gene>
    <name evidence="4" type="ORF">SAMN05720469_12429</name>
</gene>
<dbReference type="GO" id="GO:0043139">
    <property type="term" value="F:5'-3' DNA helicase activity"/>
    <property type="evidence" value="ECO:0007669"/>
    <property type="project" value="InterPro"/>
</dbReference>
<evidence type="ECO:0000313" key="4">
    <source>
        <dbReference type="EMBL" id="SHK92912.1"/>
    </source>
</evidence>
<protein>
    <submittedName>
        <fullName evidence="4">Exodeoxyribonuclease V alpha subunit</fullName>
    </submittedName>
</protein>
<dbReference type="InterPro" id="IPR050534">
    <property type="entry name" value="Coronavir_polyprotein_1ab"/>
</dbReference>
<keyword evidence="5" id="KW-1185">Reference proteome</keyword>
<dbReference type="Gene3D" id="2.30.30.940">
    <property type="match status" value="1"/>
</dbReference>
<evidence type="ECO:0000259" key="3">
    <source>
        <dbReference type="SMART" id="SM00382"/>
    </source>
</evidence>
<dbReference type="SMART" id="SM00382">
    <property type="entry name" value="AAA"/>
    <property type="match status" value="1"/>
</dbReference>
<keyword evidence="2" id="KW-0067">ATP-binding</keyword>
<evidence type="ECO:0000313" key="5">
    <source>
        <dbReference type="Proteomes" id="UP000184275"/>
    </source>
</evidence>